<gene>
    <name evidence="2" type="ORF">GEV33_012230</name>
</gene>
<reference evidence="2" key="1">
    <citation type="journal article" date="2020" name="J Insects Food Feed">
        <title>The yellow mealworm (Tenebrio molitor) genome: a resource for the emerging insects as food and feed industry.</title>
        <authorList>
            <person name="Eriksson T."/>
            <person name="Andere A."/>
            <person name="Kelstrup H."/>
            <person name="Emery V."/>
            <person name="Picard C."/>
        </authorList>
    </citation>
    <scope>NUCLEOTIDE SEQUENCE</scope>
    <source>
        <strain evidence="2">Stoneville</strain>
        <tissue evidence="2">Whole head</tissue>
    </source>
</reference>
<keyword evidence="3" id="KW-1185">Reference proteome</keyword>
<comment type="caution">
    <text evidence="2">The sequence shown here is derived from an EMBL/GenBank/DDBJ whole genome shotgun (WGS) entry which is preliminary data.</text>
</comment>
<feature type="region of interest" description="Disordered" evidence="1">
    <location>
        <begin position="45"/>
        <end position="76"/>
    </location>
</feature>
<evidence type="ECO:0000313" key="3">
    <source>
        <dbReference type="Proteomes" id="UP000719412"/>
    </source>
</evidence>
<dbReference type="EMBL" id="JABDTM020027420">
    <property type="protein sequence ID" value="KAH0810562.1"/>
    <property type="molecule type" value="Genomic_DNA"/>
</dbReference>
<protein>
    <submittedName>
        <fullName evidence="2">Uncharacterized protein</fullName>
    </submittedName>
</protein>
<sequence>MMVGINAGRAIYQRGRYRDAHRRYGVVAVLTRFSAMICACRMDDRMTTDPSEEPIELSRHDSDTAGYNPKNVSTSSLMSESLPRWPLPIADKGRIRSTKLSLLSGPGPQINSD</sequence>
<name>A0A8J6L8B1_TENMO</name>
<evidence type="ECO:0000256" key="1">
    <source>
        <dbReference type="SAM" id="MobiDB-lite"/>
    </source>
</evidence>
<evidence type="ECO:0000313" key="2">
    <source>
        <dbReference type="EMBL" id="KAH0810562.1"/>
    </source>
</evidence>
<proteinExistence type="predicted"/>
<dbReference type="AlphaFoldDB" id="A0A8J6L8B1"/>
<dbReference type="Proteomes" id="UP000719412">
    <property type="component" value="Unassembled WGS sequence"/>
</dbReference>
<organism evidence="2 3">
    <name type="scientific">Tenebrio molitor</name>
    <name type="common">Yellow mealworm beetle</name>
    <dbReference type="NCBI Taxonomy" id="7067"/>
    <lineage>
        <taxon>Eukaryota</taxon>
        <taxon>Metazoa</taxon>
        <taxon>Ecdysozoa</taxon>
        <taxon>Arthropoda</taxon>
        <taxon>Hexapoda</taxon>
        <taxon>Insecta</taxon>
        <taxon>Pterygota</taxon>
        <taxon>Neoptera</taxon>
        <taxon>Endopterygota</taxon>
        <taxon>Coleoptera</taxon>
        <taxon>Polyphaga</taxon>
        <taxon>Cucujiformia</taxon>
        <taxon>Tenebrionidae</taxon>
        <taxon>Tenebrio</taxon>
    </lineage>
</organism>
<accession>A0A8J6L8B1</accession>
<reference evidence="2" key="2">
    <citation type="submission" date="2021-08" db="EMBL/GenBank/DDBJ databases">
        <authorList>
            <person name="Eriksson T."/>
        </authorList>
    </citation>
    <scope>NUCLEOTIDE SEQUENCE</scope>
    <source>
        <strain evidence="2">Stoneville</strain>
        <tissue evidence="2">Whole head</tissue>
    </source>
</reference>